<dbReference type="AlphaFoldDB" id="A0AA38LWD1"/>
<dbReference type="GeneID" id="77732496"/>
<accession>A0AA38LWD1</accession>
<dbReference type="Proteomes" id="UP001164286">
    <property type="component" value="Unassembled WGS sequence"/>
</dbReference>
<proteinExistence type="predicted"/>
<dbReference type="EMBL" id="JAKWFO010000005">
    <property type="protein sequence ID" value="KAI9636509.1"/>
    <property type="molecule type" value="Genomic_DNA"/>
</dbReference>
<dbReference type="Gene3D" id="2.60.40.770">
    <property type="match status" value="1"/>
</dbReference>
<comment type="caution">
    <text evidence="1">The sequence shown here is derived from an EMBL/GenBank/DDBJ whole genome shotgun (WGS) entry which is preliminary data.</text>
</comment>
<dbReference type="InterPro" id="IPR014756">
    <property type="entry name" value="Ig_E-set"/>
</dbReference>
<evidence type="ECO:0000313" key="2">
    <source>
        <dbReference type="Proteomes" id="UP001164286"/>
    </source>
</evidence>
<reference evidence="1" key="1">
    <citation type="journal article" date="2022" name="G3 (Bethesda)">
        <title>High quality genome of the basidiomycete yeast Dioszegia hungarica PDD-24b-2 isolated from cloud water.</title>
        <authorList>
            <person name="Jarrige D."/>
            <person name="Haridas S."/>
            <person name="Bleykasten-Grosshans C."/>
            <person name="Joly M."/>
            <person name="Nadalig T."/>
            <person name="Sancelme M."/>
            <person name="Vuilleumier S."/>
            <person name="Grigoriev I.V."/>
            <person name="Amato P."/>
            <person name="Bringel F."/>
        </authorList>
    </citation>
    <scope>NUCLEOTIDE SEQUENCE</scope>
    <source>
        <strain evidence="1">PDD-24b-2</strain>
    </source>
</reference>
<organism evidence="1 2">
    <name type="scientific">Dioszegia hungarica</name>
    <dbReference type="NCBI Taxonomy" id="4972"/>
    <lineage>
        <taxon>Eukaryota</taxon>
        <taxon>Fungi</taxon>
        <taxon>Dikarya</taxon>
        <taxon>Basidiomycota</taxon>
        <taxon>Agaricomycotina</taxon>
        <taxon>Tremellomycetes</taxon>
        <taxon>Tremellales</taxon>
        <taxon>Bulleribasidiaceae</taxon>
        <taxon>Dioszegia</taxon>
    </lineage>
</organism>
<evidence type="ECO:0000313" key="1">
    <source>
        <dbReference type="EMBL" id="KAI9636509.1"/>
    </source>
</evidence>
<name>A0AA38LWD1_9TREE</name>
<keyword evidence="2" id="KW-1185">Reference proteome</keyword>
<dbReference type="SUPFAM" id="SSF81296">
    <property type="entry name" value="E set domains"/>
    <property type="match status" value="1"/>
</dbReference>
<gene>
    <name evidence="1" type="ORF">MKK02DRAFT_45213</name>
</gene>
<dbReference type="RefSeq" id="XP_052946286.1">
    <property type="nucleotide sequence ID" value="XM_053093291.1"/>
</dbReference>
<sequence>MPSKYDSPCGIDFCSVDILESLLNARVSANAAHQALTRAFNKFEEPELRGRRGMGVKEAEMQAQYVKAADRIEKLLEKVKGKGQGCIDSGTRAILVPIVKRHALGRVPEVDSSPLSSSSLIQSPLATCPSNTMYPSTTIFGLLATFLLTSVISVPLHQDLPLAPRQDSSAFAGASAIIALFSDLSRLTSATASASATDAAPSSSTGLAPGTNGSGISAFYSACEGTNVSRVMISPCEGGSGAQGSACVFTVGKNYTITLTYTSPSDIVNPRVGLASYNGEVKTAYSGQSFGGCSYTPCPVSANVESEYTYPFRTLRAPSFDRLVFNATDGVTGPSFMCASVPVTCASG</sequence>
<protein>
    <submittedName>
        <fullName evidence="1">Uncharacterized protein</fullName>
    </submittedName>
</protein>